<feature type="domain" description="Reverse transcriptase" evidence="1">
    <location>
        <begin position="1"/>
        <end position="232"/>
    </location>
</feature>
<dbReference type="Proteomes" id="UP000233837">
    <property type="component" value="Unassembled WGS sequence"/>
</dbReference>
<dbReference type="InterPro" id="IPR043128">
    <property type="entry name" value="Rev_trsase/Diguanyl_cyclase"/>
</dbReference>
<dbReference type="CDD" id="cd01650">
    <property type="entry name" value="RT_nLTR_like"/>
    <property type="match status" value="1"/>
</dbReference>
<dbReference type="Gene3D" id="3.30.70.270">
    <property type="match status" value="1"/>
</dbReference>
<name>A0A2I0W8I8_9ASPA</name>
<sequence>MTSRLVNILPRIVYVNQTSFVKGRSIFDNVLLAQEITHDINSKVKGGNIIFKLDITKAYNNLNWNFLYNVLSLFGFSQAFIQLVRNSIENCFFSVIINGRNYDFFKSLQGLRQGDPLSPALFIIVMDYLLRGLEELYKRHPSLLYHTMGGMLITYLSFADDFIVFSNGSVKNIKVLVQFLLNFQNISGLAINKDKSSFFVSKGVNQGRINTIKCICDFNCICLPIKYLGTPIFRRRKRDQIFEEIITIFQKKIANWNSNFLSFGGRLVLIKSILNSIHIYIFHTLNPIISIFLRMERMINKFFWGAKNNNNYIYWSSWNKVCGDLNEGGLGCKSYMDTVKAFSYKL</sequence>
<organism evidence="2 3">
    <name type="scientific">Dendrobium catenatum</name>
    <dbReference type="NCBI Taxonomy" id="906689"/>
    <lineage>
        <taxon>Eukaryota</taxon>
        <taxon>Viridiplantae</taxon>
        <taxon>Streptophyta</taxon>
        <taxon>Embryophyta</taxon>
        <taxon>Tracheophyta</taxon>
        <taxon>Spermatophyta</taxon>
        <taxon>Magnoliopsida</taxon>
        <taxon>Liliopsida</taxon>
        <taxon>Asparagales</taxon>
        <taxon>Orchidaceae</taxon>
        <taxon>Epidendroideae</taxon>
        <taxon>Malaxideae</taxon>
        <taxon>Dendrobiinae</taxon>
        <taxon>Dendrobium</taxon>
    </lineage>
</organism>
<dbReference type="SUPFAM" id="SSF56672">
    <property type="entry name" value="DNA/RNA polymerases"/>
    <property type="match status" value="1"/>
</dbReference>
<keyword evidence="3" id="KW-1185">Reference proteome</keyword>
<dbReference type="InterPro" id="IPR043502">
    <property type="entry name" value="DNA/RNA_pol_sf"/>
</dbReference>
<dbReference type="PANTHER" id="PTHR33116:SF67">
    <property type="entry name" value="REVERSE TRANSCRIPTASE"/>
    <property type="match status" value="1"/>
</dbReference>
<accession>A0A2I0W8I8</accession>
<reference evidence="2 3" key="2">
    <citation type="journal article" date="2017" name="Nature">
        <title>The Apostasia genome and the evolution of orchids.</title>
        <authorList>
            <person name="Zhang G.Q."/>
            <person name="Liu K.W."/>
            <person name="Li Z."/>
            <person name="Lohaus R."/>
            <person name="Hsiao Y.Y."/>
            <person name="Niu S.C."/>
            <person name="Wang J.Y."/>
            <person name="Lin Y.C."/>
            <person name="Xu Q."/>
            <person name="Chen L.J."/>
            <person name="Yoshida K."/>
            <person name="Fujiwara S."/>
            <person name="Wang Z.W."/>
            <person name="Zhang Y.Q."/>
            <person name="Mitsuda N."/>
            <person name="Wang M."/>
            <person name="Liu G.H."/>
            <person name="Pecoraro L."/>
            <person name="Huang H.X."/>
            <person name="Xiao X.J."/>
            <person name="Lin M."/>
            <person name="Wu X.Y."/>
            <person name="Wu W.L."/>
            <person name="Chen Y.Y."/>
            <person name="Chang S.B."/>
            <person name="Sakamoto S."/>
            <person name="Ohme-Takagi M."/>
            <person name="Yagi M."/>
            <person name="Zeng S.J."/>
            <person name="Shen C.Y."/>
            <person name="Yeh C.M."/>
            <person name="Luo Y.B."/>
            <person name="Tsai W.C."/>
            <person name="Van de Peer Y."/>
            <person name="Liu Z.J."/>
        </authorList>
    </citation>
    <scope>NUCLEOTIDE SEQUENCE [LARGE SCALE GENOMIC DNA]</scope>
    <source>
        <tissue evidence="2">The whole plant</tissue>
    </source>
</reference>
<dbReference type="InterPro" id="IPR000477">
    <property type="entry name" value="RT_dom"/>
</dbReference>
<evidence type="ECO:0000313" key="2">
    <source>
        <dbReference type="EMBL" id="PKU71971.1"/>
    </source>
</evidence>
<dbReference type="Pfam" id="PF00078">
    <property type="entry name" value="RVT_1"/>
    <property type="match status" value="1"/>
</dbReference>
<gene>
    <name evidence="2" type="ORF">MA16_Dca007335</name>
</gene>
<dbReference type="PANTHER" id="PTHR33116">
    <property type="entry name" value="REVERSE TRANSCRIPTASE ZINC-BINDING DOMAIN-CONTAINING PROTEIN-RELATED-RELATED"/>
    <property type="match status" value="1"/>
</dbReference>
<dbReference type="AlphaFoldDB" id="A0A2I0W8I8"/>
<proteinExistence type="predicted"/>
<protein>
    <submittedName>
        <fullName evidence="2">Ribonuclease H protein</fullName>
    </submittedName>
</protein>
<dbReference type="EMBL" id="KZ502845">
    <property type="protein sequence ID" value="PKU71971.1"/>
    <property type="molecule type" value="Genomic_DNA"/>
</dbReference>
<dbReference type="PROSITE" id="PS50878">
    <property type="entry name" value="RT_POL"/>
    <property type="match status" value="1"/>
</dbReference>
<dbReference type="STRING" id="906689.A0A2I0W8I8"/>
<evidence type="ECO:0000313" key="3">
    <source>
        <dbReference type="Proteomes" id="UP000233837"/>
    </source>
</evidence>
<reference evidence="2 3" key="1">
    <citation type="journal article" date="2016" name="Sci. Rep.">
        <title>The Dendrobium catenatum Lindl. genome sequence provides insights into polysaccharide synthase, floral development and adaptive evolution.</title>
        <authorList>
            <person name="Zhang G.Q."/>
            <person name="Xu Q."/>
            <person name="Bian C."/>
            <person name="Tsai W.C."/>
            <person name="Yeh C.M."/>
            <person name="Liu K.W."/>
            <person name="Yoshida K."/>
            <person name="Zhang L.S."/>
            <person name="Chang S.B."/>
            <person name="Chen F."/>
            <person name="Shi Y."/>
            <person name="Su Y.Y."/>
            <person name="Zhang Y.Q."/>
            <person name="Chen L.J."/>
            <person name="Yin Y."/>
            <person name="Lin M."/>
            <person name="Huang H."/>
            <person name="Deng H."/>
            <person name="Wang Z.W."/>
            <person name="Zhu S.L."/>
            <person name="Zhao X."/>
            <person name="Deng C."/>
            <person name="Niu S.C."/>
            <person name="Huang J."/>
            <person name="Wang M."/>
            <person name="Liu G.H."/>
            <person name="Yang H.J."/>
            <person name="Xiao X.J."/>
            <person name="Hsiao Y.Y."/>
            <person name="Wu W.L."/>
            <person name="Chen Y.Y."/>
            <person name="Mitsuda N."/>
            <person name="Ohme-Takagi M."/>
            <person name="Luo Y.B."/>
            <person name="Van de Peer Y."/>
            <person name="Liu Z.J."/>
        </authorList>
    </citation>
    <scope>NUCLEOTIDE SEQUENCE [LARGE SCALE GENOMIC DNA]</scope>
    <source>
        <tissue evidence="2">The whole plant</tissue>
    </source>
</reference>
<evidence type="ECO:0000259" key="1">
    <source>
        <dbReference type="PROSITE" id="PS50878"/>
    </source>
</evidence>